<dbReference type="GO" id="GO:0016020">
    <property type="term" value="C:membrane"/>
    <property type="evidence" value="ECO:0007669"/>
    <property type="project" value="UniProtKB-SubCell"/>
</dbReference>
<keyword evidence="2" id="KW-0808">Transferase</keyword>
<keyword evidence="5" id="KW-1133">Transmembrane helix</keyword>
<keyword evidence="7" id="KW-0325">Glycoprotein</keyword>
<keyword evidence="6" id="KW-0472">Membrane</keyword>
<evidence type="ECO:0000256" key="7">
    <source>
        <dbReference type="ARBA" id="ARBA00023180"/>
    </source>
</evidence>
<evidence type="ECO:0000256" key="6">
    <source>
        <dbReference type="ARBA" id="ARBA00023136"/>
    </source>
</evidence>
<keyword evidence="3" id="KW-0812">Transmembrane</keyword>
<gene>
    <name evidence="8" type="ORF">SVIM_LOCUS196664</name>
</gene>
<evidence type="ECO:0000256" key="3">
    <source>
        <dbReference type="ARBA" id="ARBA00022692"/>
    </source>
</evidence>
<dbReference type="InterPro" id="IPR045874">
    <property type="entry name" value="LRK10/LRL21-25-like"/>
</dbReference>
<evidence type="ECO:0000256" key="4">
    <source>
        <dbReference type="ARBA" id="ARBA00022729"/>
    </source>
</evidence>
<dbReference type="SUPFAM" id="SSF56112">
    <property type="entry name" value="Protein kinase-like (PK-like)"/>
    <property type="match status" value="1"/>
</dbReference>
<dbReference type="GO" id="GO:0004674">
    <property type="term" value="F:protein serine/threonine kinase activity"/>
    <property type="evidence" value="ECO:0007669"/>
    <property type="project" value="UniProtKB-KW"/>
</dbReference>
<dbReference type="InterPro" id="IPR011009">
    <property type="entry name" value="Kinase-like_dom_sf"/>
</dbReference>
<evidence type="ECO:0008006" key="9">
    <source>
        <dbReference type="Google" id="ProtNLM"/>
    </source>
</evidence>
<sequence>MTNFFEDKLCQGGYGIAYKEKLQDGHLVAVQASKGDGEEFINEIARISRTSHDNIVSLLGCCNLPAQVEHDVQNDFQVPDDTDVPLQDESHDQLPVLEIPPDVPPRRSTRDRHPSTRYSVNEYVLLNDGGEPECYAKAMEDEHKSKWVDAMQDEMKSLHDNHTFDLVKLPKADRNNIPAVPVAVIKIVALVLLICNKLATALLKPETLLDDI</sequence>
<proteinExistence type="predicted"/>
<keyword evidence="2" id="KW-0418">Kinase</keyword>
<evidence type="ECO:0000313" key="8">
    <source>
        <dbReference type="EMBL" id="VFU37369.1"/>
    </source>
</evidence>
<dbReference type="Gene3D" id="3.30.200.20">
    <property type="entry name" value="Phosphorylase Kinase, domain 1"/>
    <property type="match status" value="1"/>
</dbReference>
<keyword evidence="4" id="KW-0732">Signal</keyword>
<reference evidence="8" key="1">
    <citation type="submission" date="2019-03" db="EMBL/GenBank/DDBJ databases">
        <authorList>
            <person name="Mank J."/>
            <person name="Almeida P."/>
        </authorList>
    </citation>
    <scope>NUCLEOTIDE SEQUENCE</scope>
    <source>
        <strain evidence="8">78183</strain>
    </source>
</reference>
<protein>
    <recommendedName>
        <fullName evidence="9">Protein kinase domain-containing protein</fullName>
    </recommendedName>
</protein>
<comment type="subcellular location">
    <subcellularLocation>
        <location evidence="1">Membrane</location>
        <topology evidence="1">Single-pass type I membrane protein</topology>
    </subcellularLocation>
</comment>
<dbReference type="PANTHER" id="PTHR27009">
    <property type="entry name" value="RUST RESISTANCE KINASE LR10-RELATED"/>
    <property type="match status" value="1"/>
</dbReference>
<name>A0A6N2LA15_SALVM</name>
<dbReference type="EMBL" id="CAADRP010001236">
    <property type="protein sequence ID" value="VFU37369.1"/>
    <property type="molecule type" value="Genomic_DNA"/>
</dbReference>
<evidence type="ECO:0000256" key="2">
    <source>
        <dbReference type="ARBA" id="ARBA00022527"/>
    </source>
</evidence>
<accession>A0A6N2LA15</accession>
<organism evidence="8">
    <name type="scientific">Salix viminalis</name>
    <name type="common">Common osier</name>
    <name type="synonym">Basket willow</name>
    <dbReference type="NCBI Taxonomy" id="40686"/>
    <lineage>
        <taxon>Eukaryota</taxon>
        <taxon>Viridiplantae</taxon>
        <taxon>Streptophyta</taxon>
        <taxon>Embryophyta</taxon>
        <taxon>Tracheophyta</taxon>
        <taxon>Spermatophyta</taxon>
        <taxon>Magnoliopsida</taxon>
        <taxon>eudicotyledons</taxon>
        <taxon>Gunneridae</taxon>
        <taxon>Pentapetalae</taxon>
        <taxon>rosids</taxon>
        <taxon>fabids</taxon>
        <taxon>Malpighiales</taxon>
        <taxon>Salicaceae</taxon>
        <taxon>Saliceae</taxon>
        <taxon>Salix</taxon>
    </lineage>
</organism>
<evidence type="ECO:0000256" key="1">
    <source>
        <dbReference type="ARBA" id="ARBA00004479"/>
    </source>
</evidence>
<keyword evidence="2" id="KW-0723">Serine/threonine-protein kinase</keyword>
<dbReference type="AlphaFoldDB" id="A0A6N2LA15"/>
<evidence type="ECO:0000256" key="5">
    <source>
        <dbReference type="ARBA" id="ARBA00022989"/>
    </source>
</evidence>